<comment type="caution">
    <text evidence="9">The sequence shown here is derived from an EMBL/GenBank/DDBJ whole genome shotgun (WGS) entry which is preliminary data.</text>
</comment>
<evidence type="ECO:0000256" key="1">
    <source>
        <dbReference type="ARBA" id="ARBA00022448"/>
    </source>
</evidence>
<dbReference type="EMBL" id="JAAQQR010000003">
    <property type="protein sequence ID" value="NID04715.1"/>
    <property type="molecule type" value="Genomic_DNA"/>
</dbReference>
<dbReference type="PANTHER" id="PTHR33751:SF9">
    <property type="entry name" value="CYTOCHROME C4"/>
    <property type="match status" value="1"/>
</dbReference>
<keyword evidence="7" id="KW-0472">Membrane</keyword>
<gene>
    <name evidence="9" type="ORF">HBF26_07440</name>
</gene>
<dbReference type="Proteomes" id="UP001429601">
    <property type="component" value="Unassembled WGS sequence"/>
</dbReference>
<evidence type="ECO:0000256" key="2">
    <source>
        <dbReference type="ARBA" id="ARBA00022617"/>
    </source>
</evidence>
<dbReference type="RefSeq" id="WP_167124633.1">
    <property type="nucleotide sequence ID" value="NZ_JAAQQR010000003.1"/>
</dbReference>
<sequence>MTHLRKPWWRDRIVGGSLATLAMLLLLSGVVGFVWLPSAQNDARFKGILDAICGAAGIPRGWLADAVPPLPTPRHVSTVVLTPDTLSHDAPGSIGRGGTLALKCTMCHGLRGVSTSETPSLAGQQSASIYKQLRDYQTGARSSAVMEPLVKDLSDQDLKDLAMFYGSLPREPARDLGNAPDIVAFGSPTRNIAACGSCHGGMTSKLGAPWLDAQPRAYLRTQLLAFSHGTRRNDTSAQMRNVAANMTPQEIEQAVEYYGSGR</sequence>
<dbReference type="SUPFAM" id="SSF46626">
    <property type="entry name" value="Cytochrome c"/>
    <property type="match status" value="2"/>
</dbReference>
<evidence type="ECO:0000256" key="5">
    <source>
        <dbReference type="ARBA" id="ARBA00023004"/>
    </source>
</evidence>
<feature type="domain" description="Cytochrome c" evidence="8">
    <location>
        <begin position="92"/>
        <end position="169"/>
    </location>
</feature>
<dbReference type="PANTHER" id="PTHR33751">
    <property type="entry name" value="CBB3-TYPE CYTOCHROME C OXIDASE SUBUNIT FIXP"/>
    <property type="match status" value="1"/>
</dbReference>
<evidence type="ECO:0000313" key="9">
    <source>
        <dbReference type="EMBL" id="NID04715.1"/>
    </source>
</evidence>
<keyword evidence="7" id="KW-0812">Transmembrane</keyword>
<dbReference type="InterPro" id="IPR050597">
    <property type="entry name" value="Cytochrome_c_Oxidase_Subunit"/>
</dbReference>
<keyword evidence="7" id="KW-1133">Transmembrane helix</keyword>
<feature type="transmembrane region" description="Helical" evidence="7">
    <location>
        <begin position="12"/>
        <end position="36"/>
    </location>
</feature>
<keyword evidence="2 6" id="KW-0349">Heme</keyword>
<keyword evidence="10" id="KW-1185">Reference proteome</keyword>
<evidence type="ECO:0000256" key="4">
    <source>
        <dbReference type="ARBA" id="ARBA00022982"/>
    </source>
</evidence>
<name>A0ABX0Q422_9GAMM</name>
<evidence type="ECO:0000259" key="8">
    <source>
        <dbReference type="PROSITE" id="PS51007"/>
    </source>
</evidence>
<feature type="domain" description="Cytochrome c" evidence="8">
    <location>
        <begin position="181"/>
        <end position="262"/>
    </location>
</feature>
<dbReference type="Pfam" id="PF00034">
    <property type="entry name" value="Cytochrom_C"/>
    <property type="match status" value="1"/>
</dbReference>
<dbReference type="InterPro" id="IPR009056">
    <property type="entry name" value="Cyt_c-like_dom"/>
</dbReference>
<dbReference type="Gene3D" id="1.10.760.10">
    <property type="entry name" value="Cytochrome c-like domain"/>
    <property type="match status" value="2"/>
</dbReference>
<reference evidence="9 10" key="1">
    <citation type="journal article" date="2011" name="Curr. Microbiol.">
        <title>Luteibacter jiangsuensis sp. nov.: a methamidophos-degrading bacterium isolated from a methamidophos-manufacturing factory.</title>
        <authorList>
            <person name="Wang L."/>
            <person name="Wang G.L."/>
            <person name="Li S.P."/>
            <person name="Jiang J.D."/>
        </authorList>
    </citation>
    <scope>NUCLEOTIDE SEQUENCE [LARGE SCALE GENOMIC DNA]</scope>
    <source>
        <strain evidence="9 10">CGMCC 1.10133</strain>
    </source>
</reference>
<keyword evidence="5 6" id="KW-0408">Iron</keyword>
<accession>A0ABX0Q422</accession>
<proteinExistence type="predicted"/>
<keyword evidence="1" id="KW-0813">Transport</keyword>
<dbReference type="InterPro" id="IPR036909">
    <property type="entry name" value="Cyt_c-like_dom_sf"/>
</dbReference>
<organism evidence="9 10">
    <name type="scientific">Luteibacter jiangsuensis</name>
    <dbReference type="NCBI Taxonomy" id="637577"/>
    <lineage>
        <taxon>Bacteria</taxon>
        <taxon>Pseudomonadati</taxon>
        <taxon>Pseudomonadota</taxon>
        <taxon>Gammaproteobacteria</taxon>
        <taxon>Lysobacterales</taxon>
        <taxon>Rhodanobacteraceae</taxon>
        <taxon>Luteibacter</taxon>
    </lineage>
</organism>
<protein>
    <submittedName>
        <fullName evidence="9">Cytochrome c4</fullName>
    </submittedName>
</protein>
<evidence type="ECO:0000256" key="6">
    <source>
        <dbReference type="PROSITE-ProRule" id="PRU00433"/>
    </source>
</evidence>
<keyword evidence="3 6" id="KW-0479">Metal-binding</keyword>
<evidence type="ECO:0000256" key="3">
    <source>
        <dbReference type="ARBA" id="ARBA00022723"/>
    </source>
</evidence>
<evidence type="ECO:0000256" key="7">
    <source>
        <dbReference type="SAM" id="Phobius"/>
    </source>
</evidence>
<dbReference type="PROSITE" id="PS51007">
    <property type="entry name" value="CYTC"/>
    <property type="match status" value="2"/>
</dbReference>
<evidence type="ECO:0000313" key="10">
    <source>
        <dbReference type="Proteomes" id="UP001429601"/>
    </source>
</evidence>
<keyword evidence="4" id="KW-0249">Electron transport</keyword>